<sequence>MRGLPTFVDLWTFRVRKEDPYHVFVAGAVRSWSGEAANRPSKYCGKRRPISPPYVHCSYNQQYAWSRHNELFLFVGSVKKKIEINTIASNYHLEVNPSDAGNQDRVVIQELIKTVAQSQQIQSSTQKDFKVVLLTEVDRLTKDAQHALRRTMEKYMSTCRLILCCNSTSKVIGPIRSRCLAVRVPLPSSEEVCSVLTTVCKKEGLLLPPELAKQISEKSGRNLRKALLMCEACRVQQYPFSSDQEVPETDWEIYLRETANAIVSQQSPQRLLEVRARLYELLTHCIPPDIIMKGLVNELLNNCDGHLKTEVAHMAAHYEHRLQLGNKAIFHLEAFVAKFMAIYKKFMEDGLDAMMF</sequence>
<dbReference type="FunFam" id="1.20.272.10:FF:000002">
    <property type="entry name" value="Replication factor C subunit 3"/>
    <property type="match status" value="1"/>
</dbReference>
<dbReference type="PANTHER" id="PTHR11669">
    <property type="entry name" value="REPLICATION FACTOR C / DNA POLYMERASE III GAMMA-TAU SUBUNIT"/>
    <property type="match status" value="1"/>
</dbReference>
<dbReference type="AlphaFoldDB" id="A0A8C6SIT5"/>
<protein>
    <recommendedName>
        <fullName evidence="4">Replication factor C subunit 3</fullName>
    </recommendedName>
    <alternativeName>
        <fullName evidence="6">Activator 1 38 kDa subunit</fullName>
    </alternativeName>
    <alternativeName>
        <fullName evidence="7">Activator 1 subunit 3</fullName>
    </alternativeName>
    <alternativeName>
        <fullName evidence="5">Replication factor C 38 kDa subunit</fullName>
    </alternativeName>
</protein>
<proteinExistence type="predicted"/>
<dbReference type="GO" id="GO:0003689">
    <property type="term" value="F:DNA clamp loader activity"/>
    <property type="evidence" value="ECO:0007669"/>
    <property type="project" value="TreeGrafter"/>
</dbReference>
<dbReference type="Ensembl" id="ENSNMLT00000006734.1">
    <property type="protein sequence ID" value="ENSNMLP00000005874.1"/>
    <property type="gene ID" value="ENSNMLG00000004311.1"/>
</dbReference>
<evidence type="ECO:0000256" key="7">
    <source>
        <dbReference type="ARBA" id="ARBA00080379"/>
    </source>
</evidence>
<comment type="subunit">
    <text evidence="3">Subunit of the RFC complex, an heteropentameric complex consisting of a large subunit RFC1 and four small subunits RFC2, RFC3, RFC4 and RFC5; the RFC complex interacts with PCNA. Forms an heterotetrameric complex with RFC2, RFC4 and RFC5; this complex has ATPase activity but is not stimulated by PCNA. The heterotetramer of subunits RFC2, RFC3, RFC4 and RFC5 interacts with RAD17. Interacts with CNTD1; this interaction facilitates crossover formation.</text>
</comment>
<dbReference type="PANTHER" id="PTHR11669:SF1">
    <property type="entry name" value="REPLICATION FACTOR C SUBUNIT 3"/>
    <property type="match status" value="1"/>
</dbReference>
<evidence type="ECO:0000313" key="8">
    <source>
        <dbReference type="Ensembl" id="ENSNMLP00000005874.1"/>
    </source>
</evidence>
<dbReference type="GO" id="GO:0005634">
    <property type="term" value="C:nucleus"/>
    <property type="evidence" value="ECO:0007669"/>
    <property type="project" value="TreeGrafter"/>
</dbReference>
<dbReference type="InterPro" id="IPR050238">
    <property type="entry name" value="DNA_Rep/Repair_Clamp_Loader"/>
</dbReference>
<dbReference type="InterPro" id="IPR027417">
    <property type="entry name" value="P-loop_NTPase"/>
</dbReference>
<dbReference type="GO" id="GO:0006281">
    <property type="term" value="P:DNA repair"/>
    <property type="evidence" value="ECO:0007669"/>
    <property type="project" value="TreeGrafter"/>
</dbReference>
<dbReference type="SUPFAM" id="SSF52540">
    <property type="entry name" value="P-loop containing nucleoside triphosphate hydrolases"/>
    <property type="match status" value="1"/>
</dbReference>
<dbReference type="SUPFAM" id="SSF48019">
    <property type="entry name" value="post-AAA+ oligomerization domain-like"/>
    <property type="match status" value="1"/>
</dbReference>
<dbReference type="InterPro" id="IPR008921">
    <property type="entry name" value="DNA_pol3_clamp-load_cplx_C"/>
</dbReference>
<dbReference type="FunFam" id="1.10.8.60:FF:000030">
    <property type="entry name" value="replication factor C subunit 3"/>
    <property type="match status" value="1"/>
</dbReference>
<comment type="function">
    <text evidence="2">Subunit of the replication factor C (RFC) complex which acts during elongation of primed DNA templates by DNA polymerases delta and epsilon, and is necessary for ATP-dependent loading of proliferating cell nuclear antigen (PCNA) onto primed DNA.</text>
</comment>
<dbReference type="Proteomes" id="UP000694523">
    <property type="component" value="Unplaced"/>
</dbReference>
<evidence type="ECO:0000256" key="6">
    <source>
        <dbReference type="ARBA" id="ARBA00079394"/>
    </source>
</evidence>
<evidence type="ECO:0000256" key="3">
    <source>
        <dbReference type="ARBA" id="ARBA00062267"/>
    </source>
</evidence>
<name>A0A8C6SIT5_9GOBI</name>
<dbReference type="Gene3D" id="3.40.50.300">
    <property type="entry name" value="P-loop containing nucleotide triphosphate hydrolases"/>
    <property type="match status" value="1"/>
</dbReference>
<accession>A0A8C6SIT5</accession>
<dbReference type="GO" id="GO:0006261">
    <property type="term" value="P:DNA-templated DNA replication"/>
    <property type="evidence" value="ECO:0007669"/>
    <property type="project" value="TreeGrafter"/>
</dbReference>
<dbReference type="Gene3D" id="1.20.272.10">
    <property type="match status" value="1"/>
</dbReference>
<dbReference type="Pfam" id="PF13177">
    <property type="entry name" value="DNA_pol3_delta2"/>
    <property type="match status" value="1"/>
</dbReference>
<dbReference type="Gene3D" id="1.10.8.60">
    <property type="match status" value="1"/>
</dbReference>
<dbReference type="Pfam" id="PF22534">
    <property type="entry name" value="RFC_C"/>
    <property type="match status" value="1"/>
</dbReference>
<organism evidence="8 9">
    <name type="scientific">Neogobius melanostomus</name>
    <name type="common">round goby</name>
    <dbReference type="NCBI Taxonomy" id="47308"/>
    <lineage>
        <taxon>Eukaryota</taxon>
        <taxon>Metazoa</taxon>
        <taxon>Chordata</taxon>
        <taxon>Craniata</taxon>
        <taxon>Vertebrata</taxon>
        <taxon>Euteleostomi</taxon>
        <taxon>Actinopterygii</taxon>
        <taxon>Neopterygii</taxon>
        <taxon>Teleostei</taxon>
        <taxon>Neoteleostei</taxon>
        <taxon>Acanthomorphata</taxon>
        <taxon>Gobiaria</taxon>
        <taxon>Gobiiformes</taxon>
        <taxon>Gobioidei</taxon>
        <taxon>Gobiidae</taxon>
        <taxon>Benthophilinae</taxon>
        <taxon>Neogobiini</taxon>
        <taxon>Neogobius</taxon>
    </lineage>
</organism>
<evidence type="ECO:0000256" key="2">
    <source>
        <dbReference type="ARBA" id="ARBA00058626"/>
    </source>
</evidence>
<evidence type="ECO:0000256" key="4">
    <source>
        <dbReference type="ARBA" id="ARBA00070184"/>
    </source>
</evidence>
<reference evidence="8" key="1">
    <citation type="submission" date="2025-08" db="UniProtKB">
        <authorList>
            <consortium name="Ensembl"/>
        </authorList>
    </citation>
    <scope>IDENTIFICATION</scope>
</reference>
<reference evidence="8" key="2">
    <citation type="submission" date="2025-09" db="UniProtKB">
        <authorList>
            <consortium name="Ensembl"/>
        </authorList>
    </citation>
    <scope>IDENTIFICATION</scope>
</reference>
<evidence type="ECO:0000256" key="1">
    <source>
        <dbReference type="ARBA" id="ARBA00022705"/>
    </source>
</evidence>
<keyword evidence="9" id="KW-1185">Reference proteome</keyword>
<dbReference type="Pfam" id="PF21960">
    <property type="entry name" value="RCF1-5-like_lid"/>
    <property type="match status" value="1"/>
</dbReference>
<evidence type="ECO:0000256" key="5">
    <source>
        <dbReference type="ARBA" id="ARBA00076818"/>
    </source>
</evidence>
<keyword evidence="1" id="KW-0235">DNA replication</keyword>
<dbReference type="GO" id="GO:0003677">
    <property type="term" value="F:DNA binding"/>
    <property type="evidence" value="ECO:0007669"/>
    <property type="project" value="InterPro"/>
</dbReference>
<dbReference type="GO" id="GO:0005663">
    <property type="term" value="C:DNA replication factor C complex"/>
    <property type="evidence" value="ECO:0007669"/>
    <property type="project" value="TreeGrafter"/>
</dbReference>
<evidence type="ECO:0000313" key="9">
    <source>
        <dbReference type="Proteomes" id="UP000694523"/>
    </source>
</evidence>